<evidence type="ECO:0000313" key="2">
    <source>
        <dbReference type="EMBL" id="CAH3133208.1"/>
    </source>
</evidence>
<accession>A0ABN8P4B2</accession>
<evidence type="ECO:0008006" key="4">
    <source>
        <dbReference type="Google" id="ProtNLM"/>
    </source>
</evidence>
<dbReference type="Proteomes" id="UP001159405">
    <property type="component" value="Unassembled WGS sequence"/>
</dbReference>
<keyword evidence="3" id="KW-1185">Reference proteome</keyword>
<feature type="non-terminal residue" evidence="2">
    <location>
        <position position="144"/>
    </location>
</feature>
<keyword evidence="1" id="KW-0732">Signal</keyword>
<feature type="signal peptide" evidence="1">
    <location>
        <begin position="1"/>
        <end position="23"/>
    </location>
</feature>
<proteinExistence type="predicted"/>
<comment type="caution">
    <text evidence="2">The sequence shown here is derived from an EMBL/GenBank/DDBJ whole genome shotgun (WGS) entry which is preliminary data.</text>
</comment>
<feature type="chain" id="PRO_5045241694" description="Reelin domain-containing protein" evidence="1">
    <location>
        <begin position="24"/>
        <end position="144"/>
    </location>
</feature>
<gene>
    <name evidence="2" type="ORF">PLOB_00036692</name>
</gene>
<sequence length="144" mass="15650">MVGEQHLPFVLYAIFTAVLLSEGSQEVIFKAGKINTTTRNPGLFACEKITFARLFSGGKQVKVFASSGHSVISQTRGNGAAIWVESVDRNQFRACFYEYSNGSNTTAEINWIALQSAPPGAQLGTTSLGSWTTGTECKKIYFPQ</sequence>
<evidence type="ECO:0000313" key="3">
    <source>
        <dbReference type="Proteomes" id="UP001159405"/>
    </source>
</evidence>
<dbReference type="Gene3D" id="2.60.40.2080">
    <property type="match status" value="1"/>
</dbReference>
<dbReference type="SUPFAM" id="SSF141086">
    <property type="entry name" value="Agglutinin HPA-like"/>
    <property type="match status" value="1"/>
</dbReference>
<evidence type="ECO:0000256" key="1">
    <source>
        <dbReference type="SAM" id="SignalP"/>
    </source>
</evidence>
<dbReference type="EMBL" id="CALNXK010000052">
    <property type="protein sequence ID" value="CAH3133208.1"/>
    <property type="molecule type" value="Genomic_DNA"/>
</dbReference>
<dbReference type="InterPro" id="IPR037221">
    <property type="entry name" value="H-type_lectin_dom_sf"/>
</dbReference>
<name>A0ABN8P4B2_9CNID</name>
<protein>
    <recommendedName>
        <fullName evidence="4">Reelin domain-containing protein</fullName>
    </recommendedName>
</protein>
<organism evidence="2 3">
    <name type="scientific">Porites lobata</name>
    <dbReference type="NCBI Taxonomy" id="104759"/>
    <lineage>
        <taxon>Eukaryota</taxon>
        <taxon>Metazoa</taxon>
        <taxon>Cnidaria</taxon>
        <taxon>Anthozoa</taxon>
        <taxon>Hexacorallia</taxon>
        <taxon>Scleractinia</taxon>
        <taxon>Fungiina</taxon>
        <taxon>Poritidae</taxon>
        <taxon>Porites</taxon>
    </lineage>
</organism>
<reference evidence="2 3" key="1">
    <citation type="submission" date="2022-05" db="EMBL/GenBank/DDBJ databases">
        <authorList>
            <consortium name="Genoscope - CEA"/>
            <person name="William W."/>
        </authorList>
    </citation>
    <scope>NUCLEOTIDE SEQUENCE [LARGE SCALE GENOMIC DNA]</scope>
</reference>